<feature type="transmembrane region" description="Helical" evidence="1">
    <location>
        <begin position="44"/>
        <end position="62"/>
    </location>
</feature>
<keyword evidence="1" id="KW-0472">Membrane</keyword>
<organism evidence="2 3">
    <name type="scientific">Exiguobacterium oxidotolerans</name>
    <dbReference type="NCBI Taxonomy" id="223958"/>
    <lineage>
        <taxon>Bacteria</taxon>
        <taxon>Bacillati</taxon>
        <taxon>Bacillota</taxon>
        <taxon>Bacilli</taxon>
        <taxon>Bacillales</taxon>
        <taxon>Bacillales Family XII. Incertae Sedis</taxon>
        <taxon>Exiguobacterium</taxon>
    </lineage>
</organism>
<keyword evidence="1" id="KW-1133">Transmembrane helix</keyword>
<proteinExistence type="predicted"/>
<keyword evidence="3" id="KW-1185">Reference proteome</keyword>
<dbReference type="RefSeq" id="WP_159173658.1">
    <property type="nucleotide sequence ID" value="NZ_LR732312.1"/>
</dbReference>
<dbReference type="Proteomes" id="UP000439752">
    <property type="component" value="Unassembled WGS sequence"/>
</dbReference>
<keyword evidence="1" id="KW-0812">Transmembrane</keyword>
<evidence type="ECO:0000313" key="2">
    <source>
        <dbReference type="EMBL" id="VWX37687.1"/>
    </source>
</evidence>
<protein>
    <recommendedName>
        <fullName evidence="4">CXXC-20-CXXC protein</fullName>
    </recommendedName>
</protein>
<accession>A0A653IFX1</accession>
<dbReference type="AlphaFoldDB" id="A0A653IFX1"/>
<gene>
    <name evidence="2" type="ORF">EXIGUO9Y_340014</name>
</gene>
<evidence type="ECO:0008006" key="4">
    <source>
        <dbReference type="Google" id="ProtNLM"/>
    </source>
</evidence>
<evidence type="ECO:0000256" key="1">
    <source>
        <dbReference type="SAM" id="Phobius"/>
    </source>
</evidence>
<evidence type="ECO:0000313" key="3">
    <source>
        <dbReference type="Proteomes" id="UP000439752"/>
    </source>
</evidence>
<reference evidence="2 3" key="1">
    <citation type="submission" date="2019-10" db="EMBL/GenBank/DDBJ databases">
        <authorList>
            <person name="Karimi E."/>
        </authorList>
    </citation>
    <scope>NUCLEOTIDE SEQUENCE [LARGE SCALE GENOMIC DNA]</scope>
    <source>
        <strain evidence="2">Exiguobacterium sp. 9Y</strain>
    </source>
</reference>
<sequence>MVRCTNCDYKWKTKDVLAVGFAKHGKACPNCGEKQYLSKDTQHYLSLGYVSLFFLLIMPFVVKLSDREEHIW</sequence>
<dbReference type="EMBL" id="CABWKQ010000028">
    <property type="protein sequence ID" value="VWX37687.1"/>
    <property type="molecule type" value="Genomic_DNA"/>
</dbReference>
<name>A0A653IFX1_9BACL</name>